<evidence type="ECO:0000313" key="3">
    <source>
        <dbReference type="Proteomes" id="UP000050790"/>
    </source>
</evidence>
<keyword evidence="2" id="KW-0812">Transmembrane</keyword>
<organism evidence="3 4">
    <name type="scientific">Schistosoma margrebowiei</name>
    <dbReference type="NCBI Taxonomy" id="48269"/>
    <lineage>
        <taxon>Eukaryota</taxon>
        <taxon>Metazoa</taxon>
        <taxon>Spiralia</taxon>
        <taxon>Lophotrochozoa</taxon>
        <taxon>Platyhelminthes</taxon>
        <taxon>Trematoda</taxon>
        <taxon>Digenea</taxon>
        <taxon>Strigeidida</taxon>
        <taxon>Schistosomatoidea</taxon>
        <taxon>Schistosomatidae</taxon>
        <taxon>Schistosoma</taxon>
    </lineage>
</organism>
<sequence length="935" mass="106492">MLTFLGKLNRLIIIDHIMYYVIIIIQLFNVINYQLVLSYQTNELIRNTIPLNRLKRIVHHSNSNLDHSILSNTMNIFYRIRADRKGLITCEVNIKEIDLSNSNKNIHNQTQLINESMIEMKPTSTVYLICPQLSTSICYMDCSPNCLLNENGCTIPRSIAQVIEGCQFKRINASTFQYQYIINMEELDHTGLWNCEYRGQRAVRSLELQAAETFPTNISNASDNPDNNIASNNKDIQIKNGLLQQNRTNIVNQSHRNNKNQSKFNKINSNATKSEMTENRKNTNNLDEATMETMHQNNLMNLTEELKNDTIDKKYIRLAQKQENQRLLDFKLTRPELVLSLIGILAISLIVNIILIIRCLLLKSYLDDAQHGKVNSYLKCLLCIQAKSNLTMSTSMNKSLNPSNHPPLLMTSCHVGQIIEPNTTFMNYSTQIDDSLTESVLLYHNKSGHYTQNENNHLLPPVNSNMMLPNLFQPTTSILPLSTTHSTNVSYISTTPTFHHLISNSSTMNPDDLFKYHKQNGQSSSGVSLESDPTSTKRTNLFHSQSVNYSKQSSYHHNHNHPLLSECSFQNGSITIPGQNGSLNGSLLYSNDSTSLTDTTNGNGVIIPNHIIVSPNPYSTYRMQYLCTGEQSDKLIRKVDLQQQLKQHHLFTQSNSNTNSIYQRNSSQSTHQKDRQSCINIELSHSNDIENDETCHLITEKRTHQDLTNYTFRNSTTIDSLSHNTTDHSINQLSSCLTPLVVRFPSGESGFLFCPTHTTMNEHYQTDSLSSCQSNRLSMISNPIHKSMNIDSKENDTLLNSNIKINTNCSQGNLEGNLKLENSIELNQISDKLHQSLVKTNQHLISLEIDNNNYDNHEKLNTLKNSNNSLINSETSLIKSNEKLEIINIQTSLHNNNNIHQQCEFHQFNDSSNNRLHNQNDIQELNINPTIYPVH</sequence>
<feature type="region of interest" description="Disordered" evidence="1">
    <location>
        <begin position="655"/>
        <end position="674"/>
    </location>
</feature>
<name>A0AA84ZEN0_9TREM</name>
<feature type="transmembrane region" description="Helical" evidence="2">
    <location>
        <begin position="17"/>
        <end position="36"/>
    </location>
</feature>
<dbReference type="AlphaFoldDB" id="A0AA84ZEN0"/>
<reference evidence="4" key="1">
    <citation type="submission" date="2023-11" db="UniProtKB">
        <authorList>
            <consortium name="WormBaseParasite"/>
        </authorList>
    </citation>
    <scope>IDENTIFICATION</scope>
</reference>
<dbReference type="WBParaSite" id="SMRG1_24070.1">
    <property type="protein sequence ID" value="SMRG1_24070.1"/>
    <property type="gene ID" value="SMRG1_24070"/>
</dbReference>
<evidence type="ECO:0000256" key="2">
    <source>
        <dbReference type="SAM" id="Phobius"/>
    </source>
</evidence>
<keyword evidence="2" id="KW-0472">Membrane</keyword>
<feature type="transmembrane region" description="Helical" evidence="2">
    <location>
        <begin position="337"/>
        <end position="357"/>
    </location>
</feature>
<dbReference type="Proteomes" id="UP000050790">
    <property type="component" value="Unassembled WGS sequence"/>
</dbReference>
<evidence type="ECO:0000313" key="4">
    <source>
        <dbReference type="WBParaSite" id="SMRG1_24070.1"/>
    </source>
</evidence>
<protein>
    <submittedName>
        <fullName evidence="4">Uncharacterized protein</fullName>
    </submittedName>
</protein>
<proteinExistence type="predicted"/>
<evidence type="ECO:0000256" key="1">
    <source>
        <dbReference type="SAM" id="MobiDB-lite"/>
    </source>
</evidence>
<keyword evidence="2" id="KW-1133">Transmembrane helix</keyword>
<accession>A0AA84ZEN0</accession>
<feature type="compositionally biased region" description="Polar residues" evidence="1">
    <location>
        <begin position="655"/>
        <end position="670"/>
    </location>
</feature>